<evidence type="ECO:0000313" key="4">
    <source>
        <dbReference type="Proteomes" id="UP001150569"/>
    </source>
</evidence>
<proteinExistence type="predicted"/>
<dbReference type="Gene3D" id="3.20.20.80">
    <property type="entry name" value="Glycosidases"/>
    <property type="match status" value="1"/>
</dbReference>
<reference evidence="3" key="1">
    <citation type="submission" date="2022-07" db="EMBL/GenBank/DDBJ databases">
        <title>Phylogenomic reconstructions and comparative analyses of Kickxellomycotina fungi.</title>
        <authorList>
            <person name="Reynolds N.K."/>
            <person name="Stajich J.E."/>
            <person name="Barry K."/>
            <person name="Grigoriev I.V."/>
            <person name="Crous P."/>
            <person name="Smith M.E."/>
        </authorList>
    </citation>
    <scope>NUCLEOTIDE SEQUENCE</scope>
    <source>
        <strain evidence="3">RSA 861</strain>
    </source>
</reference>
<feature type="region of interest" description="Disordered" evidence="1">
    <location>
        <begin position="42"/>
        <end position="68"/>
    </location>
</feature>
<evidence type="ECO:0000256" key="1">
    <source>
        <dbReference type="SAM" id="MobiDB-lite"/>
    </source>
</evidence>
<dbReference type="EMBL" id="JANBPT010002015">
    <property type="protein sequence ID" value="KAJ1904093.1"/>
    <property type="molecule type" value="Genomic_DNA"/>
</dbReference>
<comment type="caution">
    <text evidence="3">The sequence shown here is derived from an EMBL/GenBank/DDBJ whole genome shotgun (WGS) entry which is preliminary data.</text>
</comment>
<gene>
    <name evidence="3" type="ORF">IWQ60_012495</name>
</gene>
<dbReference type="Proteomes" id="UP001150569">
    <property type="component" value="Unassembled WGS sequence"/>
</dbReference>
<sequence>MRTSYKITCGALLVLLAMAIQPATALPGAAVGAPGPAAQAVSLGGADVGSQQSLHPEPAASLDNGDSATSLQAQSKVIVGYYPDWVTRSMQAEQIPYEKVTHINYGKQRGQALHRMAA</sequence>
<protein>
    <submittedName>
        <fullName evidence="3">Uncharacterized protein</fullName>
    </submittedName>
</protein>
<dbReference type="AlphaFoldDB" id="A0A9W8DGE1"/>
<accession>A0A9W8DGE1</accession>
<feature type="chain" id="PRO_5040846273" evidence="2">
    <location>
        <begin position="26"/>
        <end position="118"/>
    </location>
</feature>
<feature type="signal peptide" evidence="2">
    <location>
        <begin position="1"/>
        <end position="25"/>
    </location>
</feature>
<evidence type="ECO:0000313" key="3">
    <source>
        <dbReference type="EMBL" id="KAJ1904093.1"/>
    </source>
</evidence>
<organism evidence="3 4">
    <name type="scientific">Tieghemiomyces parasiticus</name>
    <dbReference type="NCBI Taxonomy" id="78921"/>
    <lineage>
        <taxon>Eukaryota</taxon>
        <taxon>Fungi</taxon>
        <taxon>Fungi incertae sedis</taxon>
        <taxon>Zoopagomycota</taxon>
        <taxon>Kickxellomycotina</taxon>
        <taxon>Dimargaritomycetes</taxon>
        <taxon>Dimargaritales</taxon>
        <taxon>Dimargaritaceae</taxon>
        <taxon>Tieghemiomyces</taxon>
    </lineage>
</organism>
<keyword evidence="2" id="KW-0732">Signal</keyword>
<evidence type="ECO:0000256" key="2">
    <source>
        <dbReference type="SAM" id="SignalP"/>
    </source>
</evidence>
<keyword evidence="4" id="KW-1185">Reference proteome</keyword>
<name>A0A9W8DGE1_9FUNG</name>